<dbReference type="InterPro" id="IPR052266">
    <property type="entry name" value="Miro-EF-hand_domain"/>
</dbReference>
<organism evidence="8 9">
    <name type="scientific">Smittium megazygosporum</name>
    <dbReference type="NCBI Taxonomy" id="133381"/>
    <lineage>
        <taxon>Eukaryota</taxon>
        <taxon>Fungi</taxon>
        <taxon>Fungi incertae sedis</taxon>
        <taxon>Zoopagomycota</taxon>
        <taxon>Kickxellomycotina</taxon>
        <taxon>Harpellomycetes</taxon>
        <taxon>Harpellales</taxon>
        <taxon>Legeriomycetaceae</taxon>
        <taxon>Smittium</taxon>
    </lineage>
</organism>
<keyword evidence="9" id="KW-1185">Reference proteome</keyword>
<evidence type="ECO:0000256" key="1">
    <source>
        <dbReference type="ARBA" id="ARBA00004370"/>
    </source>
</evidence>
<feature type="compositionally biased region" description="Basic and acidic residues" evidence="6">
    <location>
        <begin position="1"/>
        <end position="12"/>
    </location>
</feature>
<evidence type="ECO:0000256" key="4">
    <source>
        <dbReference type="ARBA" id="ARBA00022837"/>
    </source>
</evidence>
<comment type="caution">
    <text evidence="8">The sequence shown here is derived from an EMBL/GenBank/DDBJ whole genome shotgun (WGS) entry which is preliminary data.</text>
</comment>
<dbReference type="InterPro" id="IPR002048">
    <property type="entry name" value="EF_hand_dom"/>
</dbReference>
<evidence type="ECO:0000256" key="3">
    <source>
        <dbReference type="ARBA" id="ARBA00022737"/>
    </source>
</evidence>
<protein>
    <recommendedName>
        <fullName evidence="7">EF-hand domain-containing protein</fullName>
    </recommendedName>
</protein>
<name>A0A2T9ZF04_9FUNG</name>
<dbReference type="PANTHER" id="PTHR46819:SF1">
    <property type="entry name" value="EF-HAND CALCIUM-BINDING DOMAIN-CONTAINING PROTEIN 7"/>
    <property type="match status" value="1"/>
</dbReference>
<dbReference type="GO" id="GO:0005509">
    <property type="term" value="F:calcium ion binding"/>
    <property type="evidence" value="ECO:0007669"/>
    <property type="project" value="InterPro"/>
</dbReference>
<feature type="region of interest" description="Disordered" evidence="6">
    <location>
        <begin position="1"/>
        <end position="31"/>
    </location>
</feature>
<reference evidence="8 9" key="1">
    <citation type="journal article" date="2018" name="MBio">
        <title>Comparative Genomics Reveals the Core Gene Toolbox for the Fungus-Insect Symbiosis.</title>
        <authorList>
            <person name="Wang Y."/>
            <person name="Stata M."/>
            <person name="Wang W."/>
            <person name="Stajich J.E."/>
            <person name="White M.M."/>
            <person name="Moncalvo J.M."/>
        </authorList>
    </citation>
    <scope>NUCLEOTIDE SEQUENCE [LARGE SCALE GENOMIC DNA]</scope>
    <source>
        <strain evidence="8 9">SC-DP-2</strain>
    </source>
</reference>
<keyword evidence="5" id="KW-0472">Membrane</keyword>
<dbReference type="AlphaFoldDB" id="A0A2T9ZF04"/>
<dbReference type="PROSITE" id="PS00018">
    <property type="entry name" value="EF_HAND_1"/>
    <property type="match status" value="1"/>
</dbReference>
<evidence type="ECO:0000313" key="9">
    <source>
        <dbReference type="Proteomes" id="UP000245609"/>
    </source>
</evidence>
<evidence type="ECO:0000256" key="6">
    <source>
        <dbReference type="SAM" id="MobiDB-lite"/>
    </source>
</evidence>
<evidence type="ECO:0000313" key="8">
    <source>
        <dbReference type="EMBL" id="PVV03139.1"/>
    </source>
</evidence>
<keyword evidence="2" id="KW-0479">Metal-binding</keyword>
<dbReference type="Pfam" id="PF13499">
    <property type="entry name" value="EF-hand_7"/>
    <property type="match status" value="1"/>
</dbReference>
<dbReference type="GO" id="GO:0060170">
    <property type="term" value="C:ciliary membrane"/>
    <property type="evidence" value="ECO:0007669"/>
    <property type="project" value="TreeGrafter"/>
</dbReference>
<keyword evidence="3" id="KW-0677">Repeat</keyword>
<evidence type="ECO:0000256" key="2">
    <source>
        <dbReference type="ARBA" id="ARBA00022723"/>
    </source>
</evidence>
<gene>
    <name evidence="8" type="ORF">BB560_002393</name>
</gene>
<dbReference type="GO" id="GO:0098797">
    <property type="term" value="C:plasma membrane protein complex"/>
    <property type="evidence" value="ECO:0007669"/>
    <property type="project" value="TreeGrafter"/>
</dbReference>
<evidence type="ECO:0000259" key="7">
    <source>
        <dbReference type="PROSITE" id="PS50222"/>
    </source>
</evidence>
<dbReference type="Gene3D" id="1.10.238.10">
    <property type="entry name" value="EF-hand"/>
    <property type="match status" value="1"/>
</dbReference>
<keyword evidence="4" id="KW-0106">Calcium</keyword>
<dbReference type="InterPro" id="IPR018247">
    <property type="entry name" value="EF_Hand_1_Ca_BS"/>
</dbReference>
<dbReference type="Proteomes" id="UP000245609">
    <property type="component" value="Unassembled WGS sequence"/>
</dbReference>
<dbReference type="OrthoDB" id="26525at2759"/>
<dbReference type="SUPFAM" id="SSF47473">
    <property type="entry name" value="EF-hand"/>
    <property type="match status" value="1"/>
</dbReference>
<proteinExistence type="predicted"/>
<dbReference type="PANTHER" id="PTHR46819">
    <property type="entry name" value="EF-HAND CALCIUM-BINDING DOMAIN-CONTAINING PROTEIN 7"/>
    <property type="match status" value="1"/>
</dbReference>
<feature type="domain" description="EF-hand" evidence="7">
    <location>
        <begin position="46"/>
        <end position="81"/>
    </location>
</feature>
<accession>A0A2T9ZF04</accession>
<dbReference type="GO" id="GO:1903569">
    <property type="term" value="P:positive regulation of protein localization to ciliary membrane"/>
    <property type="evidence" value="ECO:0007669"/>
    <property type="project" value="TreeGrafter"/>
</dbReference>
<comment type="subcellular location">
    <subcellularLocation>
        <location evidence="1">Membrane</location>
    </subcellularLocation>
</comment>
<dbReference type="STRING" id="133381.A0A2T9ZF04"/>
<evidence type="ECO:0000256" key="5">
    <source>
        <dbReference type="ARBA" id="ARBA00023136"/>
    </source>
</evidence>
<feature type="compositionally biased region" description="Basic and acidic residues" evidence="6">
    <location>
        <begin position="21"/>
        <end position="31"/>
    </location>
</feature>
<dbReference type="InterPro" id="IPR011992">
    <property type="entry name" value="EF-hand-dom_pair"/>
</dbReference>
<dbReference type="EMBL" id="MBFS01000274">
    <property type="protein sequence ID" value="PVV03139.1"/>
    <property type="molecule type" value="Genomic_DNA"/>
</dbReference>
<sequence>MGDKKQPKKAESLPETSNTKNENKSGKSKTADKIDLLTEDLDITDKLENALVEIFKRYDKDKDNVLNKEELAEFATFSNGHPFSPEEIKEIQEFFDCDDAGNLSKGGFIQMYALQTTSGDEDETWKDLLKHGYNYQLELLK</sequence>
<dbReference type="PROSITE" id="PS50222">
    <property type="entry name" value="EF_HAND_2"/>
    <property type="match status" value="1"/>
</dbReference>